<dbReference type="InterPro" id="IPR026019">
    <property type="entry name" value="Ribul_P_3_epim"/>
</dbReference>
<comment type="cofactor">
    <cofactor evidence="10">
        <name>a divalent metal cation</name>
        <dbReference type="ChEBI" id="CHEBI:60240"/>
    </cofactor>
    <text evidence="10">Binds 1 divalent metal cation per subunit.</text>
</comment>
<evidence type="ECO:0000256" key="2">
    <source>
        <dbReference type="ARBA" id="ARBA00001936"/>
    </source>
</evidence>
<evidence type="ECO:0000256" key="5">
    <source>
        <dbReference type="ARBA" id="ARBA00001954"/>
    </source>
</evidence>
<evidence type="ECO:0000256" key="6">
    <source>
        <dbReference type="ARBA" id="ARBA00009541"/>
    </source>
</evidence>
<comment type="catalytic activity">
    <reaction evidence="1 10 11">
        <text>D-ribulose 5-phosphate = D-xylulose 5-phosphate</text>
        <dbReference type="Rhea" id="RHEA:13677"/>
        <dbReference type="ChEBI" id="CHEBI:57737"/>
        <dbReference type="ChEBI" id="CHEBI:58121"/>
        <dbReference type="EC" id="5.1.3.1"/>
    </reaction>
</comment>
<feature type="binding site" evidence="10">
    <location>
        <begin position="161"/>
        <end position="164"/>
    </location>
    <ligand>
        <name>substrate</name>
    </ligand>
</feature>
<feature type="binding site" evidence="10">
    <location>
        <position position="28"/>
    </location>
    <ligand>
        <name>substrate</name>
    </ligand>
</feature>
<dbReference type="EC" id="5.1.3.1" evidence="7 10"/>
<dbReference type="CDD" id="cd00429">
    <property type="entry name" value="RPE"/>
    <property type="match status" value="1"/>
</dbReference>
<comment type="function">
    <text evidence="10">Catalyzes the reversible epimerization of D-ribulose 5-phosphate to D-xylulose 5-phosphate.</text>
</comment>
<dbReference type="SUPFAM" id="SSF51366">
    <property type="entry name" value="Ribulose-phoshate binding barrel"/>
    <property type="match status" value="1"/>
</dbReference>
<feature type="binding site" evidence="10">
    <location>
        <position position="52"/>
    </location>
    <ligand>
        <name>a divalent metal cation</name>
        <dbReference type="ChEBI" id="CHEBI:60240"/>
    </ligand>
</feature>
<dbReference type="EMBL" id="BAAAHE010000026">
    <property type="protein sequence ID" value="GAA0626173.1"/>
    <property type="molecule type" value="Genomic_DNA"/>
</dbReference>
<evidence type="ECO:0000256" key="3">
    <source>
        <dbReference type="ARBA" id="ARBA00001941"/>
    </source>
</evidence>
<comment type="similarity">
    <text evidence="6 10 11">Belongs to the ribulose-phosphate 3-epimerase family.</text>
</comment>
<evidence type="ECO:0000256" key="4">
    <source>
        <dbReference type="ARBA" id="ARBA00001947"/>
    </source>
</evidence>
<comment type="cofactor">
    <cofactor evidence="5">
        <name>Fe(2+)</name>
        <dbReference type="ChEBI" id="CHEBI:29033"/>
    </cofactor>
</comment>
<keyword evidence="8 10" id="KW-0479">Metal-binding</keyword>
<evidence type="ECO:0000313" key="13">
    <source>
        <dbReference type="Proteomes" id="UP001500957"/>
    </source>
</evidence>
<dbReference type="Pfam" id="PF00834">
    <property type="entry name" value="Ribul_P_3_epim"/>
    <property type="match status" value="1"/>
</dbReference>
<dbReference type="NCBIfam" id="TIGR01163">
    <property type="entry name" value="rpe"/>
    <property type="match status" value="1"/>
</dbReference>
<dbReference type="InterPro" id="IPR000056">
    <property type="entry name" value="Ribul_P_3_epim-like"/>
</dbReference>
<dbReference type="InterPro" id="IPR011060">
    <property type="entry name" value="RibuloseP-bd_barrel"/>
</dbReference>
<evidence type="ECO:0000313" key="12">
    <source>
        <dbReference type="EMBL" id="GAA0626173.1"/>
    </source>
</evidence>
<evidence type="ECO:0000256" key="9">
    <source>
        <dbReference type="ARBA" id="ARBA00023235"/>
    </source>
</evidence>
<name>A0ABN1H1F0_9ACTN</name>
<gene>
    <name evidence="12" type="primary">rpe_2</name>
    <name evidence="10" type="synonym">rpe</name>
    <name evidence="12" type="ORF">GCM10009547_31950</name>
</gene>
<dbReference type="Proteomes" id="UP001500957">
    <property type="component" value="Unassembled WGS sequence"/>
</dbReference>
<feature type="binding site" evidence="10">
    <location>
        <position position="54"/>
    </location>
    <ligand>
        <name>a divalent metal cation</name>
        <dbReference type="ChEBI" id="CHEBI:60240"/>
    </ligand>
</feature>
<protein>
    <recommendedName>
        <fullName evidence="7 10">Ribulose-phosphate 3-epimerase</fullName>
        <ecNumber evidence="7 10">5.1.3.1</ecNumber>
    </recommendedName>
</protein>
<comment type="caution">
    <text evidence="12">The sequence shown here is derived from an EMBL/GenBank/DDBJ whole genome shotgun (WGS) entry which is preliminary data.</text>
</comment>
<organism evidence="12 13">
    <name type="scientific">Sporichthya brevicatena</name>
    <dbReference type="NCBI Taxonomy" id="171442"/>
    <lineage>
        <taxon>Bacteria</taxon>
        <taxon>Bacillati</taxon>
        <taxon>Actinomycetota</taxon>
        <taxon>Actinomycetes</taxon>
        <taxon>Sporichthyales</taxon>
        <taxon>Sporichthyaceae</taxon>
        <taxon>Sporichthya</taxon>
    </lineage>
</organism>
<feature type="binding site" evidence="10">
    <location>
        <begin position="194"/>
        <end position="196"/>
    </location>
    <ligand>
        <name>substrate</name>
    </ligand>
</feature>
<evidence type="ECO:0000256" key="11">
    <source>
        <dbReference type="PIRNR" id="PIRNR001461"/>
    </source>
</evidence>
<reference evidence="12 13" key="1">
    <citation type="journal article" date="2019" name="Int. J. Syst. Evol. Microbiol.">
        <title>The Global Catalogue of Microorganisms (GCM) 10K type strain sequencing project: providing services to taxonomists for standard genome sequencing and annotation.</title>
        <authorList>
            <consortium name="The Broad Institute Genomics Platform"/>
            <consortium name="The Broad Institute Genome Sequencing Center for Infectious Disease"/>
            <person name="Wu L."/>
            <person name="Ma J."/>
        </authorList>
    </citation>
    <scope>NUCLEOTIDE SEQUENCE [LARGE SCALE GENOMIC DNA]</scope>
    <source>
        <strain evidence="12 13">JCM 10671</strain>
    </source>
</reference>
<dbReference type="InterPro" id="IPR013785">
    <property type="entry name" value="Aldolase_TIM"/>
</dbReference>
<sequence length="247" mass="26125">MVAVSAMRRRCEGCRYAPGLMGVQISPSILSADFSRLAEECDRVAGAADWLHVDVMDNHFVPNLTLGLPIVESLLKRVSTPVDCHLMIADPDRWAPGYAEAGAGSVTFHVEAAHAPIRLARAIRAAGARAGMALKPATDVEGYADLLPEIDMLLIMTVEPGFGGQAFLDVVLPKIRRARELIAGRALDLWLQVDGGVSAGTIERCAEAGADVFVAGSAVYGADDPAEAVRRLRAQAEAATAAAPWAK</sequence>
<evidence type="ECO:0000256" key="7">
    <source>
        <dbReference type="ARBA" id="ARBA00013188"/>
    </source>
</evidence>
<feature type="binding site" evidence="10">
    <location>
        <begin position="216"/>
        <end position="217"/>
    </location>
    <ligand>
        <name>substrate</name>
    </ligand>
</feature>
<keyword evidence="10 11" id="KW-0119">Carbohydrate metabolism</keyword>
<keyword evidence="13" id="KW-1185">Reference proteome</keyword>
<dbReference type="PROSITE" id="PS01086">
    <property type="entry name" value="RIBUL_P_3_EPIMER_2"/>
    <property type="match status" value="1"/>
</dbReference>
<comment type="cofactor">
    <cofactor evidence="4">
        <name>Zn(2+)</name>
        <dbReference type="ChEBI" id="CHEBI:29105"/>
    </cofactor>
</comment>
<proteinExistence type="inferred from homology"/>
<evidence type="ECO:0000256" key="1">
    <source>
        <dbReference type="ARBA" id="ARBA00001782"/>
    </source>
</evidence>
<comment type="cofactor">
    <cofactor evidence="2">
        <name>Mn(2+)</name>
        <dbReference type="ChEBI" id="CHEBI:29035"/>
    </cofactor>
</comment>
<comment type="pathway">
    <text evidence="10">Carbohydrate degradation.</text>
</comment>
<feature type="binding site" evidence="10">
    <location>
        <position position="194"/>
    </location>
    <ligand>
        <name>a divalent metal cation</name>
        <dbReference type="ChEBI" id="CHEBI:60240"/>
    </ligand>
</feature>
<dbReference type="PIRSF" id="PIRSF001461">
    <property type="entry name" value="RPE"/>
    <property type="match status" value="1"/>
</dbReference>
<comment type="cofactor">
    <cofactor evidence="3">
        <name>Co(2+)</name>
        <dbReference type="ChEBI" id="CHEBI:48828"/>
    </cofactor>
</comment>
<dbReference type="HAMAP" id="MF_02227">
    <property type="entry name" value="RPE"/>
    <property type="match status" value="1"/>
</dbReference>
<feature type="active site" description="Proton donor" evidence="10">
    <location>
        <position position="194"/>
    </location>
</feature>
<feature type="active site" description="Proton acceptor" evidence="10">
    <location>
        <position position="54"/>
    </location>
</feature>
<keyword evidence="9 10" id="KW-0413">Isomerase</keyword>
<accession>A0ABN1H1F0</accession>
<dbReference type="PANTHER" id="PTHR11749">
    <property type="entry name" value="RIBULOSE-5-PHOSPHATE-3-EPIMERASE"/>
    <property type="match status" value="1"/>
</dbReference>
<dbReference type="PROSITE" id="PS01085">
    <property type="entry name" value="RIBUL_P_3_EPIMER_1"/>
    <property type="match status" value="1"/>
</dbReference>
<feature type="binding site" evidence="10">
    <location>
        <position position="85"/>
    </location>
    <ligand>
        <name>substrate</name>
    </ligand>
</feature>
<evidence type="ECO:0000256" key="8">
    <source>
        <dbReference type="ARBA" id="ARBA00022723"/>
    </source>
</evidence>
<dbReference type="Gene3D" id="3.20.20.70">
    <property type="entry name" value="Aldolase class I"/>
    <property type="match status" value="1"/>
</dbReference>
<dbReference type="NCBIfam" id="NF004076">
    <property type="entry name" value="PRK05581.1-4"/>
    <property type="match status" value="1"/>
</dbReference>
<feature type="binding site" evidence="10">
    <location>
        <position position="85"/>
    </location>
    <ligand>
        <name>a divalent metal cation</name>
        <dbReference type="ChEBI" id="CHEBI:60240"/>
    </ligand>
</feature>
<evidence type="ECO:0000256" key="10">
    <source>
        <dbReference type="HAMAP-Rule" id="MF_02227"/>
    </source>
</evidence>